<dbReference type="EMBL" id="DF820456">
    <property type="protein sequence ID" value="GAK50296.1"/>
    <property type="molecule type" value="Genomic_DNA"/>
</dbReference>
<sequence>MKTRVVLVVGLVVMMMFAATQVFAQYDEAKVKGVMKTAMTAMGEVGKAAESKEFYVAAEKLMTIAQAFKSLESVTPKKGSKEEWNKNHQTLIKAAFKGIGACGEEDQAKLNAAIAEIGAQMKVGHGMFK</sequence>
<proteinExistence type="predicted"/>
<feature type="signal peptide" evidence="1">
    <location>
        <begin position="1"/>
        <end position="24"/>
    </location>
</feature>
<organism evidence="2 3">
    <name type="scientific">Candidatus Moduliflexus flocculans</name>
    <dbReference type="NCBI Taxonomy" id="1499966"/>
    <lineage>
        <taxon>Bacteria</taxon>
        <taxon>Candidatus Moduliflexota</taxon>
        <taxon>Candidatus Moduliflexia</taxon>
        <taxon>Candidatus Moduliflexales</taxon>
        <taxon>Candidatus Moduliflexaceae</taxon>
    </lineage>
</organism>
<name>A0A0S6VS96_9BACT</name>
<dbReference type="Proteomes" id="UP000030700">
    <property type="component" value="Unassembled WGS sequence"/>
</dbReference>
<evidence type="ECO:0000313" key="2">
    <source>
        <dbReference type="EMBL" id="GAK50296.1"/>
    </source>
</evidence>
<keyword evidence="1" id="KW-0732">Signal</keyword>
<evidence type="ECO:0000256" key="1">
    <source>
        <dbReference type="SAM" id="SignalP"/>
    </source>
</evidence>
<gene>
    <name evidence="2" type="ORF">U14_01524</name>
</gene>
<keyword evidence="3" id="KW-1185">Reference proteome</keyword>
<dbReference type="HOGENOM" id="CLU_1966215_0_0_0"/>
<reference evidence="2 3" key="1">
    <citation type="journal article" date="2015" name="PeerJ">
        <title>First genomic representation of candidate bacterial phylum KSB3 points to enhanced environmental sensing as a trigger of wastewater bulking.</title>
        <authorList>
            <person name="Sekiguchi Y."/>
            <person name="Ohashi A."/>
            <person name="Parks D.H."/>
            <person name="Yamauchi T."/>
            <person name="Tyson G.W."/>
            <person name="Hugenholtz P."/>
        </authorList>
    </citation>
    <scope>NUCLEOTIDE SEQUENCE [LARGE SCALE GENOMIC DNA]</scope>
</reference>
<dbReference type="AlphaFoldDB" id="A0A0S6VS96"/>
<feature type="chain" id="PRO_5006631434" evidence="1">
    <location>
        <begin position="25"/>
        <end position="129"/>
    </location>
</feature>
<protein>
    <submittedName>
        <fullName evidence="2">Uncharacterized protein</fullName>
    </submittedName>
</protein>
<accession>A0A0S6VS96</accession>
<evidence type="ECO:0000313" key="3">
    <source>
        <dbReference type="Proteomes" id="UP000030700"/>
    </source>
</evidence>